<dbReference type="GO" id="GO:0016787">
    <property type="term" value="F:hydrolase activity"/>
    <property type="evidence" value="ECO:0007669"/>
    <property type="project" value="UniProtKB-KW"/>
</dbReference>
<dbReference type="Pfam" id="PF13087">
    <property type="entry name" value="AAA_12"/>
    <property type="match status" value="1"/>
</dbReference>
<keyword evidence="5" id="KW-0067">ATP-binding</keyword>
<dbReference type="PANTHER" id="PTHR43788:SF8">
    <property type="entry name" value="DNA-BINDING PROTEIN SMUBP-2"/>
    <property type="match status" value="1"/>
</dbReference>
<feature type="domain" description="DNA2/NAM7 helicase-like C-terminal" evidence="7">
    <location>
        <begin position="411"/>
        <end position="607"/>
    </location>
</feature>
<dbReference type="AlphaFoldDB" id="A0A948TC45"/>
<dbReference type="GO" id="GO:0043139">
    <property type="term" value="F:5'-3' DNA helicase activity"/>
    <property type="evidence" value="ECO:0007669"/>
    <property type="project" value="TreeGrafter"/>
</dbReference>
<dbReference type="SUPFAM" id="SSF52540">
    <property type="entry name" value="P-loop containing nucleoside triphosphate hydrolases"/>
    <property type="match status" value="1"/>
</dbReference>
<evidence type="ECO:0000313" key="8">
    <source>
        <dbReference type="EMBL" id="MBU3837995.1"/>
    </source>
</evidence>
<dbReference type="InterPro" id="IPR041677">
    <property type="entry name" value="DNA2/NAM7_AAA_11"/>
</dbReference>
<dbReference type="FunFam" id="3.40.50.300:FF:000326">
    <property type="entry name" value="P-loop containing nucleoside triphosphate hydrolase"/>
    <property type="match status" value="1"/>
</dbReference>
<accession>A0A948TC45</accession>
<evidence type="ECO:0000256" key="1">
    <source>
        <dbReference type="ARBA" id="ARBA00007913"/>
    </source>
</evidence>
<dbReference type="Proteomes" id="UP000783796">
    <property type="component" value="Unassembled WGS sequence"/>
</dbReference>
<evidence type="ECO:0000256" key="5">
    <source>
        <dbReference type="ARBA" id="ARBA00022840"/>
    </source>
</evidence>
<dbReference type="InterPro" id="IPR041679">
    <property type="entry name" value="DNA2/NAM7-like_C"/>
</dbReference>
<dbReference type="CDD" id="cd18808">
    <property type="entry name" value="SF1_C_Upf1"/>
    <property type="match status" value="1"/>
</dbReference>
<evidence type="ECO:0000256" key="3">
    <source>
        <dbReference type="ARBA" id="ARBA00022801"/>
    </source>
</evidence>
<comment type="similarity">
    <text evidence="1">Belongs to the DNA2/NAM7 helicase family.</text>
</comment>
<feature type="domain" description="DNA2/NAM7 helicase helicase" evidence="6">
    <location>
        <begin position="191"/>
        <end position="402"/>
    </location>
</feature>
<dbReference type="InterPro" id="IPR027417">
    <property type="entry name" value="P-loop_NTPase"/>
</dbReference>
<dbReference type="Gene3D" id="3.40.50.300">
    <property type="entry name" value="P-loop containing nucleotide triphosphate hydrolases"/>
    <property type="match status" value="2"/>
</dbReference>
<dbReference type="InterPro" id="IPR047187">
    <property type="entry name" value="SF1_C_Upf1"/>
</dbReference>
<dbReference type="PANTHER" id="PTHR43788">
    <property type="entry name" value="DNA2/NAM7 HELICASE FAMILY MEMBER"/>
    <property type="match status" value="1"/>
</dbReference>
<keyword evidence="2" id="KW-0547">Nucleotide-binding</keyword>
<dbReference type="GO" id="GO:0005694">
    <property type="term" value="C:chromosome"/>
    <property type="evidence" value="ECO:0007669"/>
    <property type="project" value="UniProtKB-ARBA"/>
</dbReference>
<comment type="caution">
    <text evidence="8">The sequence shown here is derived from an EMBL/GenBank/DDBJ whole genome shotgun (WGS) entry which is preliminary data.</text>
</comment>
<gene>
    <name evidence="8" type="ORF">H9777_06710</name>
</gene>
<dbReference type="InterPro" id="IPR050534">
    <property type="entry name" value="Coronavir_polyprotein_1ab"/>
</dbReference>
<sequence>MKEKSNIVSPVLHLQHHYELLKAEYEYEKEQFRQQTEVMGIGRKVKRGMCWYPISVGRSHYNALNQFVVEIFRTEDKEIEHLFEYGRPVCFFTQDAGGRLTYMNFVATVNYVDEDRMVVILPGPDAMIALQRYDVLGVQLYFDETSYRLMFEALNRVIGAKNNRLAELRDIFHGQQPVSEFSFNPIRFPWLNRTQEDAVNKVLHAKDVAIVHGPPGTGKTTTLVEAIYETLHRENQVMVCAQSNMAVDWISEKLVDRGVSVLRIGNPSRVNDKMLSFTYERKFESHPDYSQLWSIRKAIRELYSANRKGADRESVRLKINSLKDCATELEIRINEALFAEARVISCTLVSSANRVLMGHKFGTLFIDEAAQALEAACWIPIAKADRVILAGDHCQLPPTVKSPVALRGGLGHTLMQSIVANKPQAVSLLKVQYRMNNEIMRFSSDWFYGGMLQSAQEVKYRSILDFDTPIEWVNTEGMDCNEEFIGENYGRINKQEAELSVGKLKEYIEKIGRERFLDERIDVGVISPYKAQVQYLRQLIRKDAWFKPYRQYITVNTVDGFQGQERDVILISLVRANEEGQIGFLNDLRRMNVAITRARMKLIILGDVATLTKHPFYKKLNEYIESLV</sequence>
<dbReference type="Gene3D" id="2.40.30.270">
    <property type="match status" value="1"/>
</dbReference>
<reference evidence="8" key="2">
    <citation type="submission" date="2021-04" db="EMBL/GenBank/DDBJ databases">
        <authorList>
            <person name="Gilroy R."/>
        </authorList>
    </citation>
    <scope>NUCLEOTIDE SEQUENCE</scope>
    <source>
        <strain evidence="8">G4-2901</strain>
    </source>
</reference>
<evidence type="ECO:0000313" key="9">
    <source>
        <dbReference type="Proteomes" id="UP000783796"/>
    </source>
</evidence>
<name>A0A948TC45_9BACT</name>
<protein>
    <submittedName>
        <fullName evidence="8">AAA family ATPase</fullName>
    </submittedName>
</protein>
<dbReference type="GO" id="GO:0005524">
    <property type="term" value="F:ATP binding"/>
    <property type="evidence" value="ECO:0007669"/>
    <property type="project" value="UniProtKB-KW"/>
</dbReference>
<evidence type="ECO:0000259" key="7">
    <source>
        <dbReference type="Pfam" id="PF13087"/>
    </source>
</evidence>
<dbReference type="Pfam" id="PF13086">
    <property type="entry name" value="AAA_11"/>
    <property type="match status" value="1"/>
</dbReference>
<proteinExistence type="inferred from homology"/>
<keyword evidence="4" id="KW-0347">Helicase</keyword>
<evidence type="ECO:0000259" key="6">
    <source>
        <dbReference type="Pfam" id="PF13086"/>
    </source>
</evidence>
<dbReference type="CDD" id="cd18044">
    <property type="entry name" value="DEXXQc_SMUBP2"/>
    <property type="match status" value="1"/>
</dbReference>
<dbReference type="EMBL" id="JAHLFW010000061">
    <property type="protein sequence ID" value="MBU3837995.1"/>
    <property type="molecule type" value="Genomic_DNA"/>
</dbReference>
<keyword evidence="3" id="KW-0378">Hydrolase</keyword>
<reference evidence="8" key="1">
    <citation type="journal article" date="2021" name="PeerJ">
        <title>Extensive microbial diversity within the chicken gut microbiome revealed by metagenomics and culture.</title>
        <authorList>
            <person name="Gilroy R."/>
            <person name="Ravi A."/>
            <person name="Getino M."/>
            <person name="Pursley I."/>
            <person name="Horton D.L."/>
            <person name="Alikhan N.F."/>
            <person name="Baker D."/>
            <person name="Gharbi K."/>
            <person name="Hall N."/>
            <person name="Watson M."/>
            <person name="Adriaenssens E.M."/>
            <person name="Foster-Nyarko E."/>
            <person name="Jarju S."/>
            <person name="Secka A."/>
            <person name="Antonio M."/>
            <person name="Oren A."/>
            <person name="Chaudhuri R.R."/>
            <person name="La Ragione R."/>
            <person name="Hildebrand F."/>
            <person name="Pallen M.J."/>
        </authorList>
    </citation>
    <scope>NUCLEOTIDE SEQUENCE</scope>
    <source>
        <strain evidence="8">G4-2901</strain>
    </source>
</reference>
<evidence type="ECO:0000256" key="2">
    <source>
        <dbReference type="ARBA" id="ARBA00022741"/>
    </source>
</evidence>
<evidence type="ECO:0000256" key="4">
    <source>
        <dbReference type="ARBA" id="ARBA00022806"/>
    </source>
</evidence>
<organism evidence="8 9">
    <name type="scientific">Candidatus Phocaeicola faecigallinarum</name>
    <dbReference type="NCBI Taxonomy" id="2838732"/>
    <lineage>
        <taxon>Bacteria</taxon>
        <taxon>Pseudomonadati</taxon>
        <taxon>Bacteroidota</taxon>
        <taxon>Bacteroidia</taxon>
        <taxon>Bacteroidales</taxon>
        <taxon>Bacteroidaceae</taxon>
        <taxon>Phocaeicola</taxon>
    </lineage>
</organism>